<dbReference type="Proteomes" id="UP000658382">
    <property type="component" value="Unassembled WGS sequence"/>
</dbReference>
<keyword evidence="3" id="KW-1185">Reference proteome</keyword>
<evidence type="ECO:0000259" key="1">
    <source>
        <dbReference type="Pfam" id="PF07929"/>
    </source>
</evidence>
<sequence>MKAYQIRIELTGSDPLIWRRVVMPADATFNRLHDVIQTVTNFQGGYPHTYHLFEFDLPDDAIIVTNDEEAYQEHQHFKKNREAIKAKMRDVPPEFASIQEARLQELEKTVRKPAGIKIDTYLEKYGQLSYIYDYGDYWQFLVTLKAVKDDYHYGYPTLIDGAGTAPPEDVGGLPGYDEFLRIYHDENHPDHEHMKAWAKEQMFREYDPEFINEELKSIMYKKTEWDQIT</sequence>
<dbReference type="PANTHER" id="PTHR41878:SF1">
    <property type="entry name" value="TNPR PROTEIN"/>
    <property type="match status" value="1"/>
</dbReference>
<name>A0A917UXH1_9BACI</name>
<comment type="caution">
    <text evidence="2">The sequence shown here is derived from an EMBL/GenBank/DDBJ whole genome shotgun (WGS) entry which is preliminary data.</text>
</comment>
<organism evidence="2 3">
    <name type="scientific">Lentibacillus kapialis</name>
    <dbReference type="NCBI Taxonomy" id="340214"/>
    <lineage>
        <taxon>Bacteria</taxon>
        <taxon>Bacillati</taxon>
        <taxon>Bacillota</taxon>
        <taxon>Bacilli</taxon>
        <taxon>Bacillales</taxon>
        <taxon>Bacillaceae</taxon>
        <taxon>Lentibacillus</taxon>
    </lineage>
</organism>
<proteinExistence type="predicted"/>
<feature type="domain" description="Plasmid pRiA4b Orf3-like" evidence="1">
    <location>
        <begin position="2"/>
        <end position="212"/>
    </location>
</feature>
<dbReference type="Gene3D" id="3.10.290.30">
    <property type="entry name" value="MM3350-like"/>
    <property type="match status" value="1"/>
</dbReference>
<gene>
    <name evidence="2" type="ORF">GCM10007063_16550</name>
</gene>
<dbReference type="InterPro" id="IPR012912">
    <property type="entry name" value="Plasmid_pRiA4b_Orf3-like"/>
</dbReference>
<evidence type="ECO:0000313" key="3">
    <source>
        <dbReference type="Proteomes" id="UP000658382"/>
    </source>
</evidence>
<accession>A0A917UXH1</accession>
<dbReference type="AlphaFoldDB" id="A0A917UXH1"/>
<dbReference type="RefSeq" id="WP_188632632.1">
    <property type="nucleotide sequence ID" value="NZ_BMNQ01000019.1"/>
</dbReference>
<evidence type="ECO:0000313" key="2">
    <source>
        <dbReference type="EMBL" id="GGJ94713.1"/>
    </source>
</evidence>
<dbReference type="Pfam" id="PF07929">
    <property type="entry name" value="PRiA4_ORF3"/>
    <property type="match status" value="1"/>
</dbReference>
<dbReference type="SUPFAM" id="SSF159941">
    <property type="entry name" value="MM3350-like"/>
    <property type="match status" value="1"/>
</dbReference>
<dbReference type="EMBL" id="BMNQ01000019">
    <property type="protein sequence ID" value="GGJ94713.1"/>
    <property type="molecule type" value="Genomic_DNA"/>
</dbReference>
<reference evidence="2" key="2">
    <citation type="submission" date="2020-09" db="EMBL/GenBank/DDBJ databases">
        <authorList>
            <person name="Sun Q."/>
            <person name="Ohkuma M."/>
        </authorList>
    </citation>
    <scope>NUCLEOTIDE SEQUENCE</scope>
    <source>
        <strain evidence="2">JCM 12580</strain>
    </source>
</reference>
<dbReference type="PANTHER" id="PTHR41878">
    <property type="entry name" value="LEXA REPRESSOR-RELATED"/>
    <property type="match status" value="1"/>
</dbReference>
<reference evidence="2" key="1">
    <citation type="journal article" date="2014" name="Int. J. Syst. Evol. Microbiol.">
        <title>Complete genome sequence of Corynebacterium casei LMG S-19264T (=DSM 44701T), isolated from a smear-ripened cheese.</title>
        <authorList>
            <consortium name="US DOE Joint Genome Institute (JGI-PGF)"/>
            <person name="Walter F."/>
            <person name="Albersmeier A."/>
            <person name="Kalinowski J."/>
            <person name="Ruckert C."/>
        </authorList>
    </citation>
    <scope>NUCLEOTIDE SEQUENCE</scope>
    <source>
        <strain evidence="2">JCM 12580</strain>
    </source>
</reference>
<dbReference type="InterPro" id="IPR024047">
    <property type="entry name" value="MM3350-like_sf"/>
</dbReference>
<protein>
    <submittedName>
        <fullName evidence="2">Plasmid pRiA4b ORF-3 family protein</fullName>
    </submittedName>
</protein>